<reference evidence="1 2" key="1">
    <citation type="submission" date="2019-06" db="EMBL/GenBank/DDBJ databases">
        <title>Genome Sequence of the Brown Rot Fungal Pathogen Monilinia laxa.</title>
        <authorList>
            <person name="De Miccolis Angelini R.M."/>
            <person name="Landi L."/>
            <person name="Abate D."/>
            <person name="Pollastro S."/>
            <person name="Romanazzi G."/>
            <person name="Faretra F."/>
        </authorList>
    </citation>
    <scope>NUCLEOTIDE SEQUENCE [LARGE SCALE GENOMIC DNA]</scope>
    <source>
        <strain evidence="1 2">Mlax316</strain>
    </source>
</reference>
<evidence type="ECO:0000313" key="2">
    <source>
        <dbReference type="Proteomes" id="UP000326757"/>
    </source>
</evidence>
<protein>
    <submittedName>
        <fullName evidence="1">Uncharacterized protein</fullName>
    </submittedName>
</protein>
<evidence type="ECO:0000313" key="1">
    <source>
        <dbReference type="EMBL" id="KAB8295151.1"/>
    </source>
</evidence>
<gene>
    <name evidence="1" type="ORF">EYC80_007080</name>
</gene>
<sequence length="96" mass="10670">MFQPCPRVFCNNGLVCLMFKANQNGRQRTSQAGSKGARVVVNKSNVVSKEVVCNARMMASPACLIEQFADITVKFLLLEVDIAQNQSKWRSKVYVG</sequence>
<accession>A0A5N6K047</accession>
<keyword evidence="2" id="KW-1185">Reference proteome</keyword>
<dbReference type="Proteomes" id="UP000326757">
    <property type="component" value="Unassembled WGS sequence"/>
</dbReference>
<dbReference type="EMBL" id="VIGI01000010">
    <property type="protein sequence ID" value="KAB8295151.1"/>
    <property type="molecule type" value="Genomic_DNA"/>
</dbReference>
<name>A0A5N6K047_MONLA</name>
<proteinExistence type="predicted"/>
<organism evidence="1 2">
    <name type="scientific">Monilinia laxa</name>
    <name type="common">Brown rot fungus</name>
    <name type="synonym">Sclerotinia laxa</name>
    <dbReference type="NCBI Taxonomy" id="61186"/>
    <lineage>
        <taxon>Eukaryota</taxon>
        <taxon>Fungi</taxon>
        <taxon>Dikarya</taxon>
        <taxon>Ascomycota</taxon>
        <taxon>Pezizomycotina</taxon>
        <taxon>Leotiomycetes</taxon>
        <taxon>Helotiales</taxon>
        <taxon>Sclerotiniaceae</taxon>
        <taxon>Monilinia</taxon>
    </lineage>
</organism>
<dbReference type="AlphaFoldDB" id="A0A5N6K047"/>
<comment type="caution">
    <text evidence="1">The sequence shown here is derived from an EMBL/GenBank/DDBJ whole genome shotgun (WGS) entry which is preliminary data.</text>
</comment>